<dbReference type="AlphaFoldDB" id="T0KC07"/>
<keyword evidence="1" id="KW-0732">Signal</keyword>
<comment type="caution">
    <text evidence="3">The sequence shown here is derived from an EMBL/GenBank/DDBJ whole genome shotgun (WGS) entry which is preliminary data.</text>
</comment>
<feature type="domain" description="ABC-type transport auxiliary lipoprotein component" evidence="2">
    <location>
        <begin position="43"/>
        <end position="198"/>
    </location>
</feature>
<dbReference type="eggNOG" id="COG3218">
    <property type="taxonomic scope" value="Bacteria"/>
</dbReference>
<reference evidence="3 4" key="1">
    <citation type="journal article" date="2013" name="Genome Announc.">
        <title>Draft Genome Sequence of Sphingobium ummariense Strain RL-3, a Hexachlorocyclohexane-Degrading Bacterium.</title>
        <authorList>
            <person name="Kohli P."/>
            <person name="Dua A."/>
            <person name="Sangwan N."/>
            <person name="Oldach P."/>
            <person name="Khurana J.P."/>
            <person name="Lal R."/>
        </authorList>
    </citation>
    <scope>NUCLEOTIDE SEQUENCE [LARGE SCALE GENOMIC DNA]</scope>
    <source>
        <strain evidence="3 4">RL-3</strain>
    </source>
</reference>
<gene>
    <name evidence="3" type="ORF">M529_17255</name>
</gene>
<evidence type="ECO:0000256" key="1">
    <source>
        <dbReference type="SAM" id="SignalP"/>
    </source>
</evidence>
<dbReference type="PROSITE" id="PS51257">
    <property type="entry name" value="PROKAR_LIPOPROTEIN"/>
    <property type="match status" value="1"/>
</dbReference>
<sequence>MMFHKKPYAPGSVFLLATAFALAGCVSIGGKPPQQLLTLDPAQKVQAGTPRAAATGPGLIILDPEAPRVIDTIRVAVQTTPTSAAYVTKVQWAETPRHLFQRLLAETVSATSNRMVLDPGQSGDERTQRLTGELISFGLDARTNSAVVTYEAVLTNITGTVVARQRFTATQPVGGKIEANTIGAPLNAAANKVAADVAAWLGIAGG</sequence>
<dbReference type="InterPro" id="IPR005586">
    <property type="entry name" value="ABC_trans_aux"/>
</dbReference>
<evidence type="ECO:0000313" key="4">
    <source>
        <dbReference type="Proteomes" id="UP000015523"/>
    </source>
</evidence>
<dbReference type="STRING" id="1346791.M529_17255"/>
<proteinExistence type="predicted"/>
<feature type="signal peptide" evidence="1">
    <location>
        <begin position="1"/>
        <end position="23"/>
    </location>
</feature>
<dbReference type="SUPFAM" id="SSF159594">
    <property type="entry name" value="XCC0632-like"/>
    <property type="match status" value="1"/>
</dbReference>
<accession>T0KC07</accession>
<dbReference type="Pfam" id="PF03886">
    <property type="entry name" value="ABC_trans_aux"/>
    <property type="match status" value="1"/>
</dbReference>
<feature type="chain" id="PRO_5004578872" description="ABC-type transport auxiliary lipoprotein component domain-containing protein" evidence="1">
    <location>
        <begin position="24"/>
        <end position="206"/>
    </location>
</feature>
<protein>
    <recommendedName>
        <fullName evidence="2">ABC-type transport auxiliary lipoprotein component domain-containing protein</fullName>
    </recommendedName>
</protein>
<evidence type="ECO:0000313" key="3">
    <source>
        <dbReference type="EMBL" id="EQB31063.1"/>
    </source>
</evidence>
<evidence type="ECO:0000259" key="2">
    <source>
        <dbReference type="Pfam" id="PF03886"/>
    </source>
</evidence>
<dbReference type="EMBL" id="AUWY01000112">
    <property type="protein sequence ID" value="EQB31063.1"/>
    <property type="molecule type" value="Genomic_DNA"/>
</dbReference>
<name>T0KC07_9SPHN</name>
<dbReference type="Gene3D" id="3.40.50.10610">
    <property type="entry name" value="ABC-type transport auxiliary lipoprotein component"/>
    <property type="match status" value="1"/>
</dbReference>
<organism evidence="3 4">
    <name type="scientific">Sphingobium ummariense RL-3</name>
    <dbReference type="NCBI Taxonomy" id="1346791"/>
    <lineage>
        <taxon>Bacteria</taxon>
        <taxon>Pseudomonadati</taxon>
        <taxon>Pseudomonadota</taxon>
        <taxon>Alphaproteobacteria</taxon>
        <taxon>Sphingomonadales</taxon>
        <taxon>Sphingomonadaceae</taxon>
        <taxon>Sphingobium</taxon>
    </lineage>
</organism>
<dbReference type="RefSeq" id="WP_021319110.1">
    <property type="nucleotide sequence ID" value="NZ_AUWY01000112.1"/>
</dbReference>
<dbReference type="Proteomes" id="UP000015523">
    <property type="component" value="Unassembled WGS sequence"/>
</dbReference>
<dbReference type="PATRIC" id="fig|1346791.3.peg.3330"/>
<keyword evidence="4" id="KW-1185">Reference proteome</keyword>